<evidence type="ECO:0000313" key="18">
    <source>
        <dbReference type="EMBL" id="MDQ0215198.1"/>
    </source>
</evidence>
<dbReference type="GO" id="GO:0015648">
    <property type="term" value="F:lipid-linked peptidoglycan transporter activity"/>
    <property type="evidence" value="ECO:0007669"/>
    <property type="project" value="TreeGrafter"/>
</dbReference>
<reference evidence="18" key="1">
    <citation type="submission" date="2023-07" db="EMBL/GenBank/DDBJ databases">
        <title>Genomic Encyclopedia of Type Strains, Phase IV (KMG-IV): sequencing the most valuable type-strain genomes for metagenomic binning, comparative biology and taxonomic classification.</title>
        <authorList>
            <person name="Goeker M."/>
        </authorList>
    </citation>
    <scope>NUCLEOTIDE SEQUENCE</scope>
    <source>
        <strain evidence="18">DSM 23947</strain>
    </source>
</reference>
<gene>
    <name evidence="18" type="ORF">J2S13_001598</name>
</gene>
<evidence type="ECO:0000256" key="6">
    <source>
        <dbReference type="ARBA" id="ARBA00022984"/>
    </source>
</evidence>
<accession>A0AAJ1SYK3</accession>
<dbReference type="Pfam" id="PF01098">
    <property type="entry name" value="FTSW_RODA_SPOVE"/>
    <property type="match status" value="1"/>
</dbReference>
<feature type="transmembrane region" description="Helical" evidence="17">
    <location>
        <begin position="77"/>
        <end position="96"/>
    </location>
</feature>
<keyword evidence="18" id="KW-0131">Cell cycle</keyword>
<feature type="transmembrane region" description="Helical" evidence="17">
    <location>
        <begin position="190"/>
        <end position="210"/>
    </location>
</feature>
<dbReference type="GO" id="GO:0051301">
    <property type="term" value="P:cell division"/>
    <property type="evidence" value="ECO:0007669"/>
    <property type="project" value="UniProtKB-KW"/>
</dbReference>
<keyword evidence="2" id="KW-0328">Glycosyltransferase</keyword>
<evidence type="ECO:0000313" key="19">
    <source>
        <dbReference type="Proteomes" id="UP001237207"/>
    </source>
</evidence>
<organism evidence="18 19">
    <name type="scientific">Oikeobacillus pervagus</name>
    <dbReference type="NCBI Taxonomy" id="1325931"/>
    <lineage>
        <taxon>Bacteria</taxon>
        <taxon>Bacillati</taxon>
        <taxon>Bacillota</taxon>
        <taxon>Bacilli</taxon>
        <taxon>Bacillales</taxon>
        <taxon>Bacillaceae</taxon>
        <taxon>Oikeobacillus</taxon>
    </lineage>
</organism>
<proteinExistence type="inferred from homology"/>
<dbReference type="GO" id="GO:0009252">
    <property type="term" value="P:peptidoglycan biosynthetic process"/>
    <property type="evidence" value="ECO:0007669"/>
    <property type="project" value="UniProtKB-KW"/>
</dbReference>
<evidence type="ECO:0000256" key="7">
    <source>
        <dbReference type="ARBA" id="ARBA00022989"/>
    </source>
</evidence>
<feature type="transmembrane region" description="Helical" evidence="17">
    <location>
        <begin position="322"/>
        <end position="344"/>
    </location>
</feature>
<name>A0AAJ1SYK3_9BACI</name>
<dbReference type="AlphaFoldDB" id="A0AAJ1SYK3"/>
<evidence type="ECO:0000256" key="15">
    <source>
        <dbReference type="ARBA" id="ARBA00049902"/>
    </source>
</evidence>
<keyword evidence="7 17" id="KW-1133">Transmembrane helix</keyword>
<evidence type="ECO:0000256" key="14">
    <source>
        <dbReference type="ARBA" id="ARBA00044770"/>
    </source>
</evidence>
<evidence type="ECO:0000256" key="17">
    <source>
        <dbReference type="SAM" id="Phobius"/>
    </source>
</evidence>
<feature type="transmembrane region" description="Helical" evidence="17">
    <location>
        <begin position="52"/>
        <end position="70"/>
    </location>
</feature>
<evidence type="ECO:0000256" key="2">
    <source>
        <dbReference type="ARBA" id="ARBA00022676"/>
    </source>
</evidence>
<evidence type="ECO:0000256" key="13">
    <source>
        <dbReference type="ARBA" id="ARBA00041418"/>
    </source>
</evidence>
<feature type="transmembrane region" description="Helical" evidence="17">
    <location>
        <begin position="145"/>
        <end position="162"/>
    </location>
</feature>
<comment type="caution">
    <text evidence="18">The sequence shown here is derived from an EMBL/GenBank/DDBJ whole genome shotgun (WGS) entry which is preliminary data.</text>
</comment>
<evidence type="ECO:0000256" key="3">
    <source>
        <dbReference type="ARBA" id="ARBA00022679"/>
    </source>
</evidence>
<keyword evidence="5" id="KW-0133">Cell shape</keyword>
<dbReference type="InterPro" id="IPR001182">
    <property type="entry name" value="FtsW/RodA"/>
</dbReference>
<feature type="transmembrane region" description="Helical" evidence="17">
    <location>
        <begin position="12"/>
        <end position="32"/>
    </location>
</feature>
<protein>
    <recommendedName>
        <fullName evidence="12">Probable peptidoglycan glycosyltransferase FtsW</fullName>
        <ecNumber evidence="14">2.4.99.28</ecNumber>
    </recommendedName>
    <alternativeName>
        <fullName evidence="13">Cell division protein FtsW</fullName>
    </alternativeName>
    <alternativeName>
        <fullName evidence="10">Cell wall polymerase</fullName>
    </alternativeName>
    <alternativeName>
        <fullName evidence="9">Peptidoglycan polymerase</fullName>
    </alternativeName>
</protein>
<evidence type="ECO:0000256" key="11">
    <source>
        <dbReference type="ARBA" id="ARBA00038053"/>
    </source>
</evidence>
<sequence length="398" mass="43899">MFKKILRSYDYSLILTFFVLCFFGLMMIYSASSVMAVQRYHWESDFFYNKQKIHLVIATIVFLCGAIFPYKIYKNSKFLMTITATTLGFLLLLFAFGHVSNNAQSWFRFGAMSIQPSEFAKLVIIIYMSAIYAKKQKKINSFDSGVIPPVIFLIVTCAVIIVQPDFGTALIIFLIGCTIIISSGMRFKSIWKLVVLGLGTVILLSPLFYFKKDSIFTDVKMGRIYGFLDPFKHASEDGYHLVNSYLAIGSGGVKGLGLGQSTQKLGYLPEPHTDFIMSVIAEELGVLGVALVIGGLAFIVLRGIRVAMKCEDPFGSMLATGISSMIGIQSFINLGGVSGIIPITGVTLPFISYGGSSLILLSLSMGILVNVAMFSKFEKEYKKKKTNVTGLTDYQANI</sequence>
<keyword evidence="3" id="KW-0808">Transferase</keyword>
<dbReference type="GO" id="GO:0005886">
    <property type="term" value="C:plasma membrane"/>
    <property type="evidence" value="ECO:0007669"/>
    <property type="project" value="TreeGrafter"/>
</dbReference>
<keyword evidence="4 17" id="KW-0812">Transmembrane</keyword>
<evidence type="ECO:0000256" key="1">
    <source>
        <dbReference type="ARBA" id="ARBA00004141"/>
    </source>
</evidence>
<dbReference type="PROSITE" id="PS00428">
    <property type="entry name" value="FTSW_RODA_SPOVE"/>
    <property type="match status" value="1"/>
</dbReference>
<comment type="similarity">
    <text evidence="11">Belongs to the SEDS family. FtsW subfamily.</text>
</comment>
<feature type="transmembrane region" description="Helical" evidence="17">
    <location>
        <begin position="275"/>
        <end position="301"/>
    </location>
</feature>
<dbReference type="Proteomes" id="UP001237207">
    <property type="component" value="Unassembled WGS sequence"/>
</dbReference>
<dbReference type="GO" id="GO:0008955">
    <property type="term" value="F:peptidoglycan glycosyltransferase activity"/>
    <property type="evidence" value="ECO:0007669"/>
    <property type="project" value="UniProtKB-EC"/>
</dbReference>
<dbReference type="PANTHER" id="PTHR30474:SF2">
    <property type="entry name" value="PEPTIDOGLYCAN GLYCOSYLTRANSFERASE FTSW-RELATED"/>
    <property type="match status" value="1"/>
</dbReference>
<keyword evidence="8 17" id="KW-0472">Membrane</keyword>
<keyword evidence="18" id="KW-0132">Cell division</keyword>
<evidence type="ECO:0000256" key="9">
    <source>
        <dbReference type="ARBA" id="ARBA00032370"/>
    </source>
</evidence>
<evidence type="ECO:0000256" key="5">
    <source>
        <dbReference type="ARBA" id="ARBA00022960"/>
    </source>
</evidence>
<dbReference type="InterPro" id="IPR018365">
    <property type="entry name" value="Cell_cycle_FtsW-rel_CS"/>
</dbReference>
<feature type="transmembrane region" description="Helical" evidence="17">
    <location>
        <begin position="168"/>
        <end position="185"/>
    </location>
</feature>
<keyword evidence="6" id="KW-0573">Peptidoglycan synthesis</keyword>
<dbReference type="EMBL" id="JAUSUC010000016">
    <property type="protein sequence ID" value="MDQ0215198.1"/>
    <property type="molecule type" value="Genomic_DNA"/>
</dbReference>
<evidence type="ECO:0000256" key="8">
    <source>
        <dbReference type="ARBA" id="ARBA00023136"/>
    </source>
</evidence>
<comment type="catalytic activity">
    <reaction evidence="15">
        <text>[GlcNAc-(1-&gt;4)-Mur2Ac(oyl-L-Ala-gamma-D-Glu-L-Lys-D-Ala-D-Ala)](n)-di-trans,octa-cis-undecaprenyl diphosphate + beta-D-GlcNAc-(1-&gt;4)-Mur2Ac(oyl-L-Ala-gamma-D-Glu-L-Lys-D-Ala-D-Ala)-di-trans,octa-cis-undecaprenyl diphosphate = [GlcNAc-(1-&gt;4)-Mur2Ac(oyl-L-Ala-gamma-D-Glu-L-Lys-D-Ala-D-Ala)](n+1)-di-trans,octa-cis-undecaprenyl diphosphate + di-trans,octa-cis-undecaprenyl diphosphate + H(+)</text>
        <dbReference type="Rhea" id="RHEA:23708"/>
        <dbReference type="Rhea" id="RHEA-COMP:9602"/>
        <dbReference type="Rhea" id="RHEA-COMP:9603"/>
        <dbReference type="ChEBI" id="CHEBI:15378"/>
        <dbReference type="ChEBI" id="CHEBI:58405"/>
        <dbReference type="ChEBI" id="CHEBI:60033"/>
        <dbReference type="ChEBI" id="CHEBI:78435"/>
        <dbReference type="EC" id="2.4.99.28"/>
    </reaction>
</comment>
<feature type="transmembrane region" description="Helical" evidence="17">
    <location>
        <begin position="350"/>
        <end position="374"/>
    </location>
</feature>
<keyword evidence="19" id="KW-1185">Reference proteome</keyword>
<dbReference type="GO" id="GO:0032153">
    <property type="term" value="C:cell division site"/>
    <property type="evidence" value="ECO:0007669"/>
    <property type="project" value="TreeGrafter"/>
</dbReference>
<comment type="function">
    <text evidence="16">Peptidoglycan polymerase that is essential for cell division.</text>
</comment>
<dbReference type="EC" id="2.4.99.28" evidence="14"/>
<dbReference type="RefSeq" id="WP_307257194.1">
    <property type="nucleotide sequence ID" value="NZ_JAUSUC010000016.1"/>
</dbReference>
<evidence type="ECO:0000256" key="16">
    <source>
        <dbReference type="ARBA" id="ARBA00049966"/>
    </source>
</evidence>
<dbReference type="PANTHER" id="PTHR30474">
    <property type="entry name" value="CELL CYCLE PROTEIN"/>
    <property type="match status" value="1"/>
</dbReference>
<evidence type="ECO:0000256" key="12">
    <source>
        <dbReference type="ARBA" id="ARBA00041185"/>
    </source>
</evidence>
<evidence type="ECO:0000256" key="4">
    <source>
        <dbReference type="ARBA" id="ARBA00022692"/>
    </source>
</evidence>
<dbReference type="GO" id="GO:0008360">
    <property type="term" value="P:regulation of cell shape"/>
    <property type="evidence" value="ECO:0007669"/>
    <property type="project" value="UniProtKB-KW"/>
</dbReference>
<comment type="subcellular location">
    <subcellularLocation>
        <location evidence="1">Membrane</location>
        <topology evidence="1">Multi-pass membrane protein</topology>
    </subcellularLocation>
</comment>
<evidence type="ECO:0000256" key="10">
    <source>
        <dbReference type="ARBA" id="ARBA00033270"/>
    </source>
</evidence>
<feature type="transmembrane region" description="Helical" evidence="17">
    <location>
        <begin position="116"/>
        <end position="133"/>
    </location>
</feature>